<dbReference type="RefSeq" id="WP_309690439.1">
    <property type="nucleotide sequence ID" value="NZ_JAVIZQ010000001.1"/>
</dbReference>
<gene>
    <name evidence="2" type="ORF">QE375_002033</name>
</gene>
<name>A0ABU1HR04_9MICO</name>
<organism evidence="2 3">
    <name type="scientific">Microbacterium foliorum</name>
    <dbReference type="NCBI Taxonomy" id="104336"/>
    <lineage>
        <taxon>Bacteria</taxon>
        <taxon>Bacillati</taxon>
        <taxon>Actinomycetota</taxon>
        <taxon>Actinomycetes</taxon>
        <taxon>Micrococcales</taxon>
        <taxon>Microbacteriaceae</taxon>
        <taxon>Microbacterium</taxon>
    </lineage>
</organism>
<feature type="compositionally biased region" description="Basic residues" evidence="1">
    <location>
        <begin position="11"/>
        <end position="38"/>
    </location>
</feature>
<evidence type="ECO:0008006" key="4">
    <source>
        <dbReference type="Google" id="ProtNLM"/>
    </source>
</evidence>
<reference evidence="2 3" key="1">
    <citation type="submission" date="2023-08" db="EMBL/GenBank/DDBJ databases">
        <title>Functional and genomic diversity of the sorghum phyllosphere microbiome.</title>
        <authorList>
            <person name="Shade A."/>
        </authorList>
    </citation>
    <scope>NUCLEOTIDE SEQUENCE [LARGE SCALE GENOMIC DNA]</scope>
    <source>
        <strain evidence="2 3">SORGH_AS_0445</strain>
    </source>
</reference>
<evidence type="ECO:0000313" key="3">
    <source>
        <dbReference type="Proteomes" id="UP001249291"/>
    </source>
</evidence>
<accession>A0ABU1HR04</accession>
<dbReference type="EMBL" id="JAVIZQ010000001">
    <property type="protein sequence ID" value="MDR6142479.1"/>
    <property type="molecule type" value="Genomic_DNA"/>
</dbReference>
<comment type="caution">
    <text evidence="2">The sequence shown here is derived from an EMBL/GenBank/DDBJ whole genome shotgun (WGS) entry which is preliminary data.</text>
</comment>
<evidence type="ECO:0000256" key="1">
    <source>
        <dbReference type="SAM" id="MobiDB-lite"/>
    </source>
</evidence>
<feature type="region of interest" description="Disordered" evidence="1">
    <location>
        <begin position="1"/>
        <end position="60"/>
    </location>
</feature>
<dbReference type="Proteomes" id="UP001249291">
    <property type="component" value="Unassembled WGS sequence"/>
</dbReference>
<feature type="compositionally biased region" description="Low complexity" evidence="1">
    <location>
        <begin position="1"/>
        <end position="10"/>
    </location>
</feature>
<keyword evidence="3" id="KW-1185">Reference proteome</keyword>
<feature type="compositionally biased region" description="Basic residues" evidence="1">
    <location>
        <begin position="47"/>
        <end position="60"/>
    </location>
</feature>
<evidence type="ECO:0000313" key="2">
    <source>
        <dbReference type="EMBL" id="MDR6142479.1"/>
    </source>
</evidence>
<sequence>MSTTRSTRGAATRKKPVGKKPTGKKPAGRKPTARKSARGKAPTRLSSRTRRASPRRRAQQRMRRAKLLRRIALSVAAVIVVALAAVLIPLGLAHEKPLAICITDPTTFPESGVAGWQGEQLENAATIMQTATALGFGRDGQILGVMTAMGESSLNNIDYGDWETIGFTNPDGSRTTSIGLFQQQHWWGSAEQRMDPATAATLFYERLARVPDWQSMDPSLAIHRVQINVDPTYYTRYASDATAVVDALSTPC</sequence>
<proteinExistence type="predicted"/>
<protein>
    <recommendedName>
        <fullName evidence="4">Peptidase M23</fullName>
    </recommendedName>
</protein>